<evidence type="ECO:0000256" key="9">
    <source>
        <dbReference type="PROSITE-ProRule" id="PRU00708"/>
    </source>
</evidence>
<dbReference type="InterPro" id="IPR002885">
    <property type="entry name" value="PPR_rpt"/>
</dbReference>
<name>A0A6L2KYC1_TANCI</name>
<comment type="subcellular location">
    <subcellularLocation>
        <location evidence="1">Membrane</location>
        <topology evidence="1">Multi-pass membrane protein</topology>
    </subcellularLocation>
</comment>
<evidence type="ECO:0000313" key="12">
    <source>
        <dbReference type="EMBL" id="GEU53790.1"/>
    </source>
</evidence>
<accession>A0A6L2KYC1</accession>
<dbReference type="PROSITE" id="PS51375">
    <property type="entry name" value="PPR"/>
    <property type="match status" value="1"/>
</dbReference>
<dbReference type="NCBIfam" id="TIGR00756">
    <property type="entry name" value="PPR"/>
    <property type="match status" value="1"/>
</dbReference>
<evidence type="ECO:0000256" key="6">
    <source>
        <dbReference type="ARBA" id="ARBA00022989"/>
    </source>
</evidence>
<protein>
    <submittedName>
        <fullName evidence="12">Pelargonidin 3-O-(6-caffeoylglucoside) 5-O-(6-O-malonylglucoside) 4'''-malonyltransferase-like</fullName>
    </submittedName>
</protein>
<keyword evidence="3 12" id="KW-0808">Transferase</keyword>
<dbReference type="InterPro" id="IPR006153">
    <property type="entry name" value="Cation/H_exchanger_TM"/>
</dbReference>
<dbReference type="Gene3D" id="3.30.559.10">
    <property type="entry name" value="Chloramphenicol acetyltransferase-like domain"/>
    <property type="match status" value="1"/>
</dbReference>
<comment type="similarity">
    <text evidence="2">Belongs to the plant acyltransferase family.</text>
</comment>
<dbReference type="EMBL" id="BKCJ010003228">
    <property type="protein sequence ID" value="GEU53790.1"/>
    <property type="molecule type" value="Genomic_DNA"/>
</dbReference>
<dbReference type="Pfam" id="PF01535">
    <property type="entry name" value="PPR"/>
    <property type="match status" value="3"/>
</dbReference>
<dbReference type="InterPro" id="IPR023213">
    <property type="entry name" value="CAT-like_dom_sf"/>
</dbReference>
<dbReference type="GO" id="GO:1902600">
    <property type="term" value="P:proton transmembrane transport"/>
    <property type="evidence" value="ECO:0007669"/>
    <property type="project" value="InterPro"/>
</dbReference>
<keyword evidence="5" id="KW-0677">Repeat</keyword>
<keyword evidence="8" id="KW-0012">Acyltransferase</keyword>
<dbReference type="AlphaFoldDB" id="A0A6L2KYC1"/>
<dbReference type="GO" id="GO:0015297">
    <property type="term" value="F:antiporter activity"/>
    <property type="evidence" value="ECO:0007669"/>
    <property type="project" value="InterPro"/>
</dbReference>
<dbReference type="PANTHER" id="PTHR31623">
    <property type="entry name" value="F21J9.9"/>
    <property type="match status" value="1"/>
</dbReference>
<dbReference type="GO" id="GO:0016746">
    <property type="term" value="F:acyltransferase activity"/>
    <property type="evidence" value="ECO:0007669"/>
    <property type="project" value="UniProtKB-KW"/>
</dbReference>
<dbReference type="GO" id="GO:0016020">
    <property type="term" value="C:membrane"/>
    <property type="evidence" value="ECO:0007669"/>
    <property type="project" value="UniProtKB-SubCell"/>
</dbReference>
<evidence type="ECO:0000259" key="11">
    <source>
        <dbReference type="Pfam" id="PF00999"/>
    </source>
</evidence>
<evidence type="ECO:0000256" key="4">
    <source>
        <dbReference type="ARBA" id="ARBA00022692"/>
    </source>
</evidence>
<feature type="domain" description="Cation/H+ exchanger transmembrane" evidence="11">
    <location>
        <begin position="289"/>
        <end position="354"/>
    </location>
</feature>
<evidence type="ECO:0000256" key="1">
    <source>
        <dbReference type="ARBA" id="ARBA00004141"/>
    </source>
</evidence>
<dbReference type="Pfam" id="PF02458">
    <property type="entry name" value="Transferase"/>
    <property type="match status" value="1"/>
</dbReference>
<dbReference type="Pfam" id="PF00999">
    <property type="entry name" value="Na_H_Exchanger"/>
    <property type="match status" value="1"/>
</dbReference>
<comment type="caution">
    <text evidence="12">The sequence shown here is derived from an EMBL/GenBank/DDBJ whole genome shotgun (WGS) entry which is preliminary data.</text>
</comment>
<gene>
    <name evidence="12" type="ORF">Tci_025768</name>
</gene>
<evidence type="ECO:0000256" key="2">
    <source>
        <dbReference type="ARBA" id="ARBA00009861"/>
    </source>
</evidence>
<dbReference type="Gene3D" id="1.25.40.10">
    <property type="entry name" value="Tetratricopeptide repeat domain"/>
    <property type="match status" value="1"/>
</dbReference>
<feature type="repeat" description="PPR" evidence="9">
    <location>
        <begin position="234"/>
        <end position="268"/>
    </location>
</feature>
<dbReference type="PANTHER" id="PTHR31623:SF124">
    <property type="entry name" value="VINORINE SYNTHASE-RELATED"/>
    <property type="match status" value="1"/>
</dbReference>
<reference evidence="12" key="1">
    <citation type="journal article" date="2019" name="Sci. Rep.">
        <title>Draft genome of Tanacetum cinerariifolium, the natural source of mosquito coil.</title>
        <authorList>
            <person name="Yamashiro T."/>
            <person name="Shiraishi A."/>
            <person name="Satake H."/>
            <person name="Nakayama K."/>
        </authorList>
    </citation>
    <scope>NUCLEOTIDE SEQUENCE</scope>
</reference>
<sequence length="444" mass="49132">MDQANNGQSKASFLIQPVGLRDKVVPRLPENSFGNFWCLATSQLGPGEGDKINLIDFYKILHGSVKKTIRDCAKILTDGEEGYGVVINPYLESNRKIDDSDVDFYLFTCWCKFSFYNADFGSGKTIWASTGKLPCQNLVIMMDDNEGDGVEAWVHLDDKRMKELAQDYDIKAYATLSALVFGYARKGLVKEAREADGTTVSCVLSAVGELGVYDTWCGSAVEILRVFDEMGCKHVGACNALILGFSRNGLTNEALEVFKRLRSQEPELSVLSWTCVIASRDQISQNNVKKKHFFRNFMTIMLFGVVGTVISFTIISFGAINIFSRMNIGSLELGDYLAIGAIFSATDYVCTLQVDGTTASSVLSAVGELGDLGVLSDTWMSVRVMLLISGFSRNGLTDEALEVFKESRTRVERCVVNVCYSVLLATWKTILKLLSFLEKCKFVE</sequence>
<dbReference type="InterPro" id="IPR011990">
    <property type="entry name" value="TPR-like_helical_dom_sf"/>
</dbReference>
<feature type="transmembrane region" description="Helical" evidence="10">
    <location>
        <begin position="297"/>
        <end position="323"/>
    </location>
</feature>
<proteinExistence type="inferred from homology"/>
<keyword evidence="6 10" id="KW-1133">Transmembrane helix</keyword>
<evidence type="ECO:0000256" key="5">
    <source>
        <dbReference type="ARBA" id="ARBA00022737"/>
    </source>
</evidence>
<keyword evidence="4 10" id="KW-0812">Transmembrane</keyword>
<keyword evidence="7 10" id="KW-0472">Membrane</keyword>
<evidence type="ECO:0000256" key="7">
    <source>
        <dbReference type="ARBA" id="ARBA00023136"/>
    </source>
</evidence>
<evidence type="ECO:0000256" key="8">
    <source>
        <dbReference type="ARBA" id="ARBA00023315"/>
    </source>
</evidence>
<organism evidence="12">
    <name type="scientific">Tanacetum cinerariifolium</name>
    <name type="common">Dalmatian daisy</name>
    <name type="synonym">Chrysanthemum cinerariifolium</name>
    <dbReference type="NCBI Taxonomy" id="118510"/>
    <lineage>
        <taxon>Eukaryota</taxon>
        <taxon>Viridiplantae</taxon>
        <taxon>Streptophyta</taxon>
        <taxon>Embryophyta</taxon>
        <taxon>Tracheophyta</taxon>
        <taxon>Spermatophyta</taxon>
        <taxon>Magnoliopsida</taxon>
        <taxon>eudicotyledons</taxon>
        <taxon>Gunneridae</taxon>
        <taxon>Pentapetalae</taxon>
        <taxon>asterids</taxon>
        <taxon>campanulids</taxon>
        <taxon>Asterales</taxon>
        <taxon>Asteraceae</taxon>
        <taxon>Asteroideae</taxon>
        <taxon>Anthemideae</taxon>
        <taxon>Anthemidinae</taxon>
        <taxon>Tanacetum</taxon>
    </lineage>
</organism>
<evidence type="ECO:0000256" key="10">
    <source>
        <dbReference type="SAM" id="Phobius"/>
    </source>
</evidence>
<evidence type="ECO:0000256" key="3">
    <source>
        <dbReference type="ARBA" id="ARBA00022679"/>
    </source>
</evidence>